<evidence type="ECO:0000313" key="3">
    <source>
        <dbReference type="WBParaSite" id="Gr19_v10_g3031.t1"/>
    </source>
</evidence>
<dbReference type="Proteomes" id="UP000887572">
    <property type="component" value="Unplaced"/>
</dbReference>
<evidence type="ECO:0000256" key="1">
    <source>
        <dbReference type="SAM" id="MobiDB-lite"/>
    </source>
</evidence>
<reference evidence="3" key="1">
    <citation type="submission" date="2022-11" db="UniProtKB">
        <authorList>
            <consortium name="WormBaseParasite"/>
        </authorList>
    </citation>
    <scope>IDENTIFICATION</scope>
</reference>
<keyword evidence="2" id="KW-1185">Reference proteome</keyword>
<sequence>MPFVATPKLLLLICSTKPFGYPVLQFVQLRPPDNPSVDNPSVDNPSEDNTHAGASFGDTWSTDVATPTMGGLTSIESLYTANLFVSFDVDLFPSVSLAITANKIEANFGPKFQFNISDGI</sequence>
<evidence type="ECO:0000313" key="2">
    <source>
        <dbReference type="Proteomes" id="UP000887572"/>
    </source>
</evidence>
<feature type="region of interest" description="Disordered" evidence="1">
    <location>
        <begin position="32"/>
        <end position="59"/>
    </location>
</feature>
<name>A0A914HPI8_GLORO</name>
<proteinExistence type="predicted"/>
<dbReference type="AlphaFoldDB" id="A0A914HPI8"/>
<dbReference type="WBParaSite" id="Gr19_v10_g3031.t1">
    <property type="protein sequence ID" value="Gr19_v10_g3031.t1"/>
    <property type="gene ID" value="Gr19_v10_g3031"/>
</dbReference>
<protein>
    <submittedName>
        <fullName evidence="3">Uncharacterized protein</fullName>
    </submittedName>
</protein>
<accession>A0A914HPI8</accession>
<organism evidence="2 3">
    <name type="scientific">Globodera rostochiensis</name>
    <name type="common">Golden nematode worm</name>
    <name type="synonym">Heterodera rostochiensis</name>
    <dbReference type="NCBI Taxonomy" id="31243"/>
    <lineage>
        <taxon>Eukaryota</taxon>
        <taxon>Metazoa</taxon>
        <taxon>Ecdysozoa</taxon>
        <taxon>Nematoda</taxon>
        <taxon>Chromadorea</taxon>
        <taxon>Rhabditida</taxon>
        <taxon>Tylenchina</taxon>
        <taxon>Tylenchomorpha</taxon>
        <taxon>Tylenchoidea</taxon>
        <taxon>Heteroderidae</taxon>
        <taxon>Heteroderinae</taxon>
        <taxon>Globodera</taxon>
    </lineage>
</organism>